<name>A0A0L0DIK4_THETB</name>
<dbReference type="EMBL" id="GL349436">
    <property type="protein sequence ID" value="KNC52055.1"/>
    <property type="molecule type" value="Genomic_DNA"/>
</dbReference>
<feature type="transmembrane region" description="Helical" evidence="1">
    <location>
        <begin position="639"/>
        <end position="662"/>
    </location>
</feature>
<accession>A0A0L0DIK4</accession>
<proteinExistence type="predicted"/>
<feature type="transmembrane region" description="Helical" evidence="1">
    <location>
        <begin position="723"/>
        <end position="741"/>
    </location>
</feature>
<dbReference type="RefSeq" id="XP_013762061.1">
    <property type="nucleotide sequence ID" value="XM_013906607.1"/>
</dbReference>
<feature type="transmembrane region" description="Helical" evidence="1">
    <location>
        <begin position="786"/>
        <end position="810"/>
    </location>
</feature>
<feature type="transmembrane region" description="Helical" evidence="1">
    <location>
        <begin position="500"/>
        <end position="520"/>
    </location>
</feature>
<keyword evidence="1" id="KW-1133">Transmembrane helix</keyword>
<keyword evidence="3" id="KW-1185">Reference proteome</keyword>
<dbReference type="PANTHER" id="PTHR11319">
    <property type="entry name" value="G PROTEIN-COUPLED RECEPTOR-RELATED"/>
    <property type="match status" value="1"/>
</dbReference>
<sequence>MAQLTVGGLPKLSACFEERLTPYPIIEVFWPQLTQMVAFLASNISLTGDVSMLMRMFPALQVIDLSHNKLSGVISDLPAHLLVGDLASNEFRGELPSRIQVNIDSQLLSLSVVGNPEMRAAKLPGYLEPFSGADQLVSSMVFPDSHYSCPLLTDAATGTTALQVDPSYYAWTLCNCLDGYIGVVDPESGSAGCQPLDSLCIIPRANELQALGASCGRASGRSLQLAPGWWPSPQPQAARRFIWCGEELCNPRGTVTCVSQSFGSPLVCTAASSSEYCATGYRSRLCSQCDVGYFAALGKCTKCTHSNASSSIVRNPWSWILLLVLLSVALLLEWMLTRDTRSSNLLLLHAVRTRELGLGEPGFSCRALVLRVRQYSQELVLVVLFVITFILVSLLGIATVLEEIVLIVGLAVLVLFVFAAKANYLRNAELASRATRPQTATQLHALFRIMLVYLQMLASLVDAQAGVWTPSLSWFVRLIQRVNVRWEGLDCVGWSYGNKLVLFCAMLPALIGTVAIMWAARRATYVWRFARSRARLEAVFSVNGASPRGETTQLLAPVQGSHGTHSRVSALRNQFAAMRVALDNNSLAMVFFLAFVFAFPITQHTLTVLHCAPSADPLETASYMVAAPWISCQSHSYQVMATVAGVTLVAVVALVLGAGWLLSGAVLRARRRARDLSPVLQNTAQLMFGIFGTQVWWFEFVILARRFAVALVLSLLPPVDSPVVAGSLIVALLLVSLVVQCRLRPFLSSSANLMEELSLAALAFSYVVMAMSFLNPRTSADDLTVVGSSIIALNGVVVCIFLFHVVRIVIQPSSDSESCR</sequence>
<reference evidence="2 3" key="1">
    <citation type="submission" date="2010-05" db="EMBL/GenBank/DDBJ databases">
        <title>The Genome Sequence of Thecamonas trahens ATCC 50062.</title>
        <authorList>
            <consortium name="The Broad Institute Genome Sequencing Platform"/>
            <person name="Russ C."/>
            <person name="Cuomo C."/>
            <person name="Shea T."/>
            <person name="Young S.K."/>
            <person name="Zeng Q."/>
            <person name="Koehrsen M."/>
            <person name="Haas B."/>
            <person name="Borodovsky M."/>
            <person name="Guigo R."/>
            <person name="Alvarado L."/>
            <person name="Berlin A."/>
            <person name="Bochicchio J."/>
            <person name="Borenstein D."/>
            <person name="Chapman S."/>
            <person name="Chen Z."/>
            <person name="Freedman E."/>
            <person name="Gellesch M."/>
            <person name="Goldberg J."/>
            <person name="Griggs A."/>
            <person name="Gujja S."/>
            <person name="Heilman E."/>
            <person name="Heiman D."/>
            <person name="Hepburn T."/>
            <person name="Howarth C."/>
            <person name="Jen D."/>
            <person name="Larson L."/>
            <person name="Mehta T."/>
            <person name="Park D."/>
            <person name="Pearson M."/>
            <person name="Roberts A."/>
            <person name="Saif S."/>
            <person name="Shenoy N."/>
            <person name="Sisk P."/>
            <person name="Stolte C."/>
            <person name="Sykes S."/>
            <person name="Thomson T."/>
            <person name="Walk T."/>
            <person name="White J."/>
            <person name="Yandava C."/>
            <person name="Burger G."/>
            <person name="Gray M.W."/>
            <person name="Holland P.W.H."/>
            <person name="King N."/>
            <person name="Lang F.B.F."/>
            <person name="Roger A.J."/>
            <person name="Ruiz-Trillo I."/>
            <person name="Lander E."/>
            <person name="Nusbaum C."/>
        </authorList>
    </citation>
    <scope>NUCLEOTIDE SEQUENCE [LARGE SCALE GENOMIC DNA]</scope>
    <source>
        <strain evidence="2 3">ATCC 50062</strain>
    </source>
</reference>
<feature type="transmembrane region" description="Helical" evidence="1">
    <location>
        <begin position="404"/>
        <end position="424"/>
    </location>
</feature>
<feature type="transmembrane region" description="Helical" evidence="1">
    <location>
        <begin position="587"/>
        <end position="606"/>
    </location>
</feature>
<dbReference type="AlphaFoldDB" id="A0A0L0DIK4"/>
<feature type="transmembrane region" description="Helical" evidence="1">
    <location>
        <begin position="753"/>
        <end position="774"/>
    </location>
</feature>
<feature type="transmembrane region" description="Helical" evidence="1">
    <location>
        <begin position="317"/>
        <end position="336"/>
    </location>
</feature>
<protein>
    <submittedName>
        <fullName evidence="2">Uncharacterized protein</fullName>
    </submittedName>
</protein>
<feature type="transmembrane region" description="Helical" evidence="1">
    <location>
        <begin position="683"/>
        <end position="703"/>
    </location>
</feature>
<dbReference type="InterPro" id="IPR032675">
    <property type="entry name" value="LRR_dom_sf"/>
</dbReference>
<feature type="transmembrane region" description="Helical" evidence="1">
    <location>
        <begin position="445"/>
        <end position="468"/>
    </location>
</feature>
<dbReference type="OrthoDB" id="1060944at2759"/>
<keyword evidence="1" id="KW-0812">Transmembrane</keyword>
<dbReference type="SUPFAM" id="SSF52058">
    <property type="entry name" value="L domain-like"/>
    <property type="match status" value="1"/>
</dbReference>
<feature type="transmembrane region" description="Helical" evidence="1">
    <location>
        <begin position="379"/>
        <end position="398"/>
    </location>
</feature>
<evidence type="ECO:0000313" key="2">
    <source>
        <dbReference type="EMBL" id="KNC52055.1"/>
    </source>
</evidence>
<keyword evidence="1" id="KW-0472">Membrane</keyword>
<organism evidence="2 3">
    <name type="scientific">Thecamonas trahens ATCC 50062</name>
    <dbReference type="NCBI Taxonomy" id="461836"/>
    <lineage>
        <taxon>Eukaryota</taxon>
        <taxon>Apusozoa</taxon>
        <taxon>Apusomonadida</taxon>
        <taxon>Apusomonadidae</taxon>
        <taxon>Thecamonas</taxon>
    </lineage>
</organism>
<dbReference type="Proteomes" id="UP000054408">
    <property type="component" value="Unassembled WGS sequence"/>
</dbReference>
<evidence type="ECO:0000256" key="1">
    <source>
        <dbReference type="SAM" id="Phobius"/>
    </source>
</evidence>
<dbReference type="Gene3D" id="3.80.10.10">
    <property type="entry name" value="Ribonuclease Inhibitor"/>
    <property type="match status" value="1"/>
</dbReference>
<dbReference type="PANTHER" id="PTHR11319:SF35">
    <property type="entry name" value="OUTER MEMBRANE PROTEIN PMPC-RELATED"/>
    <property type="match status" value="1"/>
</dbReference>
<dbReference type="GeneID" id="25560659"/>
<dbReference type="OMA" id="HALFRIM"/>
<evidence type="ECO:0000313" key="3">
    <source>
        <dbReference type="Proteomes" id="UP000054408"/>
    </source>
</evidence>
<gene>
    <name evidence="2" type="ORF">AMSG_00882</name>
</gene>